<proteinExistence type="inferred from homology"/>
<evidence type="ECO:0000259" key="9">
    <source>
        <dbReference type="Pfam" id="PF20730"/>
    </source>
</evidence>
<evidence type="ECO:0000256" key="6">
    <source>
        <dbReference type="ARBA" id="ARBA00023136"/>
    </source>
</evidence>
<dbReference type="EMBL" id="JAGGKP010000001">
    <property type="protein sequence ID" value="MBP1935924.1"/>
    <property type="molecule type" value="Genomic_DNA"/>
</dbReference>
<feature type="transmembrane region" description="Helical" evidence="7">
    <location>
        <begin position="42"/>
        <end position="61"/>
    </location>
</feature>
<evidence type="ECO:0000313" key="10">
    <source>
        <dbReference type="EMBL" id="MBP1935924.1"/>
    </source>
</evidence>
<dbReference type="InterPro" id="IPR048454">
    <property type="entry name" value="YetF_N"/>
</dbReference>
<accession>A0ABS4H076</accession>
<protein>
    <submittedName>
        <fullName evidence="10">Uncharacterized membrane protein YcaP (DUF421 family)</fullName>
    </submittedName>
</protein>
<feature type="transmembrane region" description="Helical" evidence="7">
    <location>
        <begin position="12"/>
        <end position="30"/>
    </location>
</feature>
<dbReference type="PANTHER" id="PTHR34582:SF5">
    <property type="entry name" value="UPF0702 TRANSMEMBRANE PROTEIN YETF"/>
    <property type="match status" value="1"/>
</dbReference>
<feature type="transmembrane region" description="Helical" evidence="7">
    <location>
        <begin position="67"/>
        <end position="89"/>
    </location>
</feature>
<evidence type="ECO:0000256" key="5">
    <source>
        <dbReference type="ARBA" id="ARBA00022989"/>
    </source>
</evidence>
<evidence type="ECO:0000259" key="8">
    <source>
        <dbReference type="Pfam" id="PF04239"/>
    </source>
</evidence>
<dbReference type="RefSeq" id="WP_209845605.1">
    <property type="nucleotide sequence ID" value="NZ_CBCRVE010000001.1"/>
</dbReference>
<comment type="similarity">
    <text evidence="2">Belongs to the UPF0702 family.</text>
</comment>
<feature type="domain" description="YetF-like N-terminal transmembrane" evidence="9">
    <location>
        <begin position="13"/>
        <end position="83"/>
    </location>
</feature>
<keyword evidence="6 7" id="KW-0472">Membrane</keyword>
<comment type="subcellular location">
    <subcellularLocation>
        <location evidence="1">Cell membrane</location>
        <topology evidence="1">Multi-pass membrane protein</topology>
    </subcellularLocation>
</comment>
<dbReference type="Proteomes" id="UP001519273">
    <property type="component" value="Unassembled WGS sequence"/>
</dbReference>
<evidence type="ECO:0000256" key="1">
    <source>
        <dbReference type="ARBA" id="ARBA00004651"/>
    </source>
</evidence>
<keyword evidence="5 7" id="KW-1133">Transmembrane helix</keyword>
<feature type="domain" description="YetF C-terminal" evidence="8">
    <location>
        <begin position="90"/>
        <end position="222"/>
    </location>
</feature>
<dbReference type="PANTHER" id="PTHR34582">
    <property type="entry name" value="UPF0702 TRANSMEMBRANE PROTEIN YCAP"/>
    <property type="match status" value="1"/>
</dbReference>
<sequence length="234" mass="27202">MEFMNSQQSLTVLQWILRAVISFFFLLFAAKIMGQRSISQLRLLDFIMALMLGNIIAHPLSDERLSLTNSMITMSALVILYIVSVFASLKWNRIRYFLDPSPFPLIKNGRIIYENLHKARISIDFLLSQLRKERIEEVHKVALALWEPDGTISIFLDPKYGAVTAKMMHLKTQPFDLPTTIIKEGTIDHDNLHQTGKDEEWLKNKLKMTYHTDIQDILLATIDHNDNLKIVWYK</sequence>
<dbReference type="Pfam" id="PF20730">
    <property type="entry name" value="YetF_N"/>
    <property type="match status" value="1"/>
</dbReference>
<evidence type="ECO:0000256" key="3">
    <source>
        <dbReference type="ARBA" id="ARBA00022475"/>
    </source>
</evidence>
<evidence type="ECO:0000256" key="4">
    <source>
        <dbReference type="ARBA" id="ARBA00022692"/>
    </source>
</evidence>
<dbReference type="Pfam" id="PF04239">
    <property type="entry name" value="DUF421"/>
    <property type="match status" value="1"/>
</dbReference>
<organism evidence="10 11">
    <name type="scientific">Paenibacillus sediminis</name>
    <dbReference type="NCBI Taxonomy" id="664909"/>
    <lineage>
        <taxon>Bacteria</taxon>
        <taxon>Bacillati</taxon>
        <taxon>Bacillota</taxon>
        <taxon>Bacilli</taxon>
        <taxon>Bacillales</taxon>
        <taxon>Paenibacillaceae</taxon>
        <taxon>Paenibacillus</taxon>
    </lineage>
</organism>
<name>A0ABS4H076_9BACL</name>
<keyword evidence="3" id="KW-1003">Cell membrane</keyword>
<evidence type="ECO:0000256" key="2">
    <source>
        <dbReference type="ARBA" id="ARBA00006448"/>
    </source>
</evidence>
<evidence type="ECO:0000256" key="7">
    <source>
        <dbReference type="SAM" id="Phobius"/>
    </source>
</evidence>
<keyword evidence="4 7" id="KW-0812">Transmembrane</keyword>
<keyword evidence="11" id="KW-1185">Reference proteome</keyword>
<dbReference type="Gene3D" id="3.30.240.20">
    <property type="entry name" value="bsu07140 like domains"/>
    <property type="match status" value="2"/>
</dbReference>
<comment type="caution">
    <text evidence="10">The sequence shown here is derived from an EMBL/GenBank/DDBJ whole genome shotgun (WGS) entry which is preliminary data.</text>
</comment>
<gene>
    <name evidence="10" type="ORF">J2Z20_000785</name>
</gene>
<dbReference type="InterPro" id="IPR023090">
    <property type="entry name" value="UPF0702_alpha/beta_dom_sf"/>
</dbReference>
<evidence type="ECO:0000313" key="11">
    <source>
        <dbReference type="Proteomes" id="UP001519273"/>
    </source>
</evidence>
<reference evidence="10 11" key="1">
    <citation type="submission" date="2021-03" db="EMBL/GenBank/DDBJ databases">
        <title>Genomic Encyclopedia of Type Strains, Phase IV (KMG-IV): sequencing the most valuable type-strain genomes for metagenomic binning, comparative biology and taxonomic classification.</title>
        <authorList>
            <person name="Goeker M."/>
        </authorList>
    </citation>
    <scope>NUCLEOTIDE SEQUENCE [LARGE SCALE GENOMIC DNA]</scope>
    <source>
        <strain evidence="10 11">DSM 23491</strain>
    </source>
</reference>
<dbReference type="InterPro" id="IPR007353">
    <property type="entry name" value="DUF421"/>
</dbReference>